<dbReference type="SUPFAM" id="SSF57850">
    <property type="entry name" value="RING/U-box"/>
    <property type="match status" value="1"/>
</dbReference>
<evidence type="ECO:0000256" key="1">
    <source>
        <dbReference type="ARBA" id="ARBA00022723"/>
    </source>
</evidence>
<dbReference type="InterPro" id="IPR013083">
    <property type="entry name" value="Znf_RING/FYVE/PHD"/>
</dbReference>
<keyword evidence="7" id="KW-1185">Reference proteome</keyword>
<gene>
    <name evidence="6" type="ORF">M9458_031316</name>
</gene>
<accession>A0ABD0PMR4</accession>
<dbReference type="InterPro" id="IPR001841">
    <property type="entry name" value="Znf_RING"/>
</dbReference>
<dbReference type="EMBL" id="JAMKFB020000015">
    <property type="protein sequence ID" value="KAL0175348.1"/>
    <property type="molecule type" value="Genomic_DNA"/>
</dbReference>
<comment type="caution">
    <text evidence="6">The sequence shown here is derived from an EMBL/GenBank/DDBJ whole genome shotgun (WGS) entry which is preliminary data.</text>
</comment>
<protein>
    <recommendedName>
        <fullName evidence="5">RING-type domain-containing protein</fullName>
    </recommendedName>
</protein>
<evidence type="ECO:0000256" key="4">
    <source>
        <dbReference type="PROSITE-ProRule" id="PRU00175"/>
    </source>
</evidence>
<dbReference type="Gene3D" id="4.10.830.40">
    <property type="match status" value="1"/>
</dbReference>
<evidence type="ECO:0000256" key="3">
    <source>
        <dbReference type="ARBA" id="ARBA00022833"/>
    </source>
</evidence>
<dbReference type="Gene3D" id="3.30.40.10">
    <property type="entry name" value="Zinc/RING finger domain, C3HC4 (zinc finger)"/>
    <property type="match status" value="1"/>
</dbReference>
<keyword evidence="1" id="KW-0479">Metal-binding</keyword>
<dbReference type="PROSITE" id="PS00518">
    <property type="entry name" value="ZF_RING_1"/>
    <property type="match status" value="1"/>
</dbReference>
<proteinExistence type="predicted"/>
<dbReference type="GO" id="GO:0008270">
    <property type="term" value="F:zinc ion binding"/>
    <property type="evidence" value="ECO:0007669"/>
    <property type="project" value="UniProtKB-KW"/>
</dbReference>
<dbReference type="AlphaFoldDB" id="A0ABD0PMR4"/>
<name>A0ABD0PMR4_CIRMR</name>
<dbReference type="InterPro" id="IPR051051">
    <property type="entry name" value="E3_ubiq-ligase_TRIM/RNF"/>
</dbReference>
<dbReference type="PANTHER" id="PTHR25465:SF75">
    <property type="entry name" value="E3 UBIQUITIN_ISG15 LIGASE TRIM25-RELATED"/>
    <property type="match status" value="1"/>
</dbReference>
<feature type="non-terminal residue" evidence="6">
    <location>
        <position position="1"/>
    </location>
</feature>
<dbReference type="PROSITE" id="PS50089">
    <property type="entry name" value="ZF_RING_2"/>
    <property type="match status" value="1"/>
</dbReference>
<dbReference type="Proteomes" id="UP001529510">
    <property type="component" value="Unassembled WGS sequence"/>
</dbReference>
<keyword evidence="2 4" id="KW-0863">Zinc-finger</keyword>
<dbReference type="SMART" id="SM00184">
    <property type="entry name" value="RING"/>
    <property type="match status" value="1"/>
</dbReference>
<evidence type="ECO:0000313" key="6">
    <source>
        <dbReference type="EMBL" id="KAL0175348.1"/>
    </source>
</evidence>
<dbReference type="InterPro" id="IPR017907">
    <property type="entry name" value="Znf_RING_CS"/>
</dbReference>
<evidence type="ECO:0000259" key="5">
    <source>
        <dbReference type="PROSITE" id="PS50089"/>
    </source>
</evidence>
<dbReference type="PANTHER" id="PTHR25465">
    <property type="entry name" value="B-BOX DOMAIN CONTAINING"/>
    <property type="match status" value="1"/>
</dbReference>
<reference evidence="6 7" key="1">
    <citation type="submission" date="2024-05" db="EMBL/GenBank/DDBJ databases">
        <title>Genome sequencing and assembly of Indian major carp, Cirrhinus mrigala (Hamilton, 1822).</title>
        <authorList>
            <person name="Mohindra V."/>
            <person name="Chowdhury L.M."/>
            <person name="Lal K."/>
            <person name="Jena J.K."/>
        </authorList>
    </citation>
    <scope>NUCLEOTIDE SEQUENCE [LARGE SCALE GENOMIC DNA]</scope>
    <source>
        <strain evidence="6">CM1030</strain>
        <tissue evidence="6">Blood</tissue>
    </source>
</reference>
<feature type="non-terminal residue" evidence="6">
    <location>
        <position position="143"/>
    </location>
</feature>
<organism evidence="6 7">
    <name type="scientific">Cirrhinus mrigala</name>
    <name type="common">Mrigala</name>
    <dbReference type="NCBI Taxonomy" id="683832"/>
    <lineage>
        <taxon>Eukaryota</taxon>
        <taxon>Metazoa</taxon>
        <taxon>Chordata</taxon>
        <taxon>Craniata</taxon>
        <taxon>Vertebrata</taxon>
        <taxon>Euteleostomi</taxon>
        <taxon>Actinopterygii</taxon>
        <taxon>Neopterygii</taxon>
        <taxon>Teleostei</taxon>
        <taxon>Ostariophysi</taxon>
        <taxon>Cypriniformes</taxon>
        <taxon>Cyprinidae</taxon>
        <taxon>Labeoninae</taxon>
        <taxon>Labeonini</taxon>
        <taxon>Cirrhinus</taxon>
    </lineage>
</organism>
<feature type="domain" description="RING-type" evidence="5">
    <location>
        <begin position="14"/>
        <end position="57"/>
    </location>
</feature>
<keyword evidence="3" id="KW-0862">Zinc</keyword>
<sequence length="143" mass="16204">TFSATLLTEDHYKCPVCTEVFKDPVSIPCGHSYCKHCIERYWNKPTYVGAYACPQCRKRFRGRPLLNVNVALAKMIEELKKAGFSPALPAYCYAGPEDVPCDICTEVKLKAVKTCLICTVSYCETHVRQHYTVPALQRHNLVE</sequence>
<dbReference type="CDD" id="cd19802">
    <property type="entry name" value="Bbox1_TRIM8-like"/>
    <property type="match status" value="1"/>
</dbReference>
<evidence type="ECO:0000256" key="2">
    <source>
        <dbReference type="ARBA" id="ARBA00022771"/>
    </source>
</evidence>
<dbReference type="Pfam" id="PF15227">
    <property type="entry name" value="zf-C3HC4_4"/>
    <property type="match status" value="1"/>
</dbReference>
<evidence type="ECO:0000313" key="7">
    <source>
        <dbReference type="Proteomes" id="UP001529510"/>
    </source>
</evidence>